<dbReference type="Proteomes" id="UP000663193">
    <property type="component" value="Chromosome 16"/>
</dbReference>
<reference evidence="2" key="1">
    <citation type="journal article" date="2021" name="BMC Genomics">
        <title>Chromosome-level genome assembly and manually-curated proteome of model necrotroph Parastagonospora nodorum Sn15 reveals a genome-wide trove of candidate effector homologs, and redundancy of virulence-related functions within an accessory chromosome.</title>
        <authorList>
            <person name="Bertazzoni S."/>
            <person name="Jones D.A.B."/>
            <person name="Phan H.T."/>
            <person name="Tan K.-C."/>
            <person name="Hane J.K."/>
        </authorList>
    </citation>
    <scope>NUCLEOTIDE SEQUENCE [LARGE SCALE GENOMIC DNA]</scope>
    <source>
        <strain evidence="2">SN15 / ATCC MYA-4574 / FGSC 10173)</strain>
    </source>
</reference>
<evidence type="ECO:0000313" key="2">
    <source>
        <dbReference type="Proteomes" id="UP000663193"/>
    </source>
</evidence>
<dbReference type="OMA" id="IITFKIP"/>
<name>A0A7U2I6W6_PHANO</name>
<proteinExistence type="predicted"/>
<keyword evidence="2" id="KW-1185">Reference proteome</keyword>
<dbReference type="KEGG" id="pno:SNOG_13836"/>
<gene>
    <name evidence="1" type="ORF">JI435_138360</name>
</gene>
<evidence type="ECO:0000313" key="1">
    <source>
        <dbReference type="EMBL" id="QRD03979.1"/>
    </source>
</evidence>
<dbReference type="RefSeq" id="XP_001804038.1">
    <property type="nucleotide sequence ID" value="XM_001803986.1"/>
</dbReference>
<protein>
    <submittedName>
        <fullName evidence="1">Uncharacterized protein</fullName>
    </submittedName>
</protein>
<accession>A0A7U2I6W6</accession>
<dbReference type="EMBL" id="CP069038">
    <property type="protein sequence ID" value="QRD03979.1"/>
    <property type="molecule type" value="Genomic_DNA"/>
</dbReference>
<organism evidence="1 2">
    <name type="scientific">Phaeosphaeria nodorum (strain SN15 / ATCC MYA-4574 / FGSC 10173)</name>
    <name type="common">Glume blotch fungus</name>
    <name type="synonym">Parastagonospora nodorum</name>
    <dbReference type="NCBI Taxonomy" id="321614"/>
    <lineage>
        <taxon>Eukaryota</taxon>
        <taxon>Fungi</taxon>
        <taxon>Dikarya</taxon>
        <taxon>Ascomycota</taxon>
        <taxon>Pezizomycotina</taxon>
        <taxon>Dothideomycetes</taxon>
        <taxon>Pleosporomycetidae</taxon>
        <taxon>Pleosporales</taxon>
        <taxon>Pleosporineae</taxon>
        <taxon>Phaeosphaeriaceae</taxon>
        <taxon>Parastagonospora</taxon>
    </lineage>
</organism>
<dbReference type="InterPro" id="IPR011990">
    <property type="entry name" value="TPR-like_helical_dom_sf"/>
</dbReference>
<dbReference type="AlphaFoldDB" id="A0A7U2I6W6"/>
<sequence>MSSSRLPTRGSVLARAVKCYLSCNVHQIAANTNALGALKHSFQPIKRARVTGIDGARRAYATSSGQRHDVQRYRKDVDERGRLGYYVLSKQQGALHMESAKANAIVKEFLAKQKTMDHRSNIQHLATKYRVSIEDLASLAIVTFKVPDISDKKRRAEIPPSQNAPLGGCMLQGCAQAEEPLAIMQVLTAVYLAGSTDGAPYRTLASLFPQAEVAKYRKILETLCTKAKTFPLGPEVLTLQGLFLEREGRTDRAKELYTEAVQRCHFKFTPGSRHPLQLPLVTPWNALGYLLKTEKTPDAQMQARECFKKGAVEGDDPLSCYELATLLDKADPDWLLYTSKAAASGHRQATVDLADFYHEASSKDSPLLENSLMRKALNWLLEWKRGDPAILAREWLQAASSMDHKPSALQLADYHESIGDKEGTKDYLRKVAELPSSPGQTEEWPQLVQAAKRRLAGITT</sequence>
<dbReference type="Gene3D" id="1.25.40.10">
    <property type="entry name" value="Tetratricopeptide repeat domain"/>
    <property type="match status" value="1"/>
</dbReference>
<dbReference type="SUPFAM" id="SSF81901">
    <property type="entry name" value="HCP-like"/>
    <property type="match status" value="1"/>
</dbReference>
<dbReference type="VEuPathDB" id="FungiDB:JI435_138360"/>
<dbReference type="OrthoDB" id="5379420at2759"/>